<dbReference type="PROSITE" id="PS51460">
    <property type="entry name" value="GAR"/>
    <property type="match status" value="1"/>
</dbReference>
<feature type="domain" description="GAR" evidence="2">
    <location>
        <begin position="639"/>
        <end position="739"/>
    </location>
</feature>
<reference evidence="3 4" key="1">
    <citation type="submission" date="2016-06" db="EMBL/GenBank/DDBJ databases">
        <title>Evolution of pathogenesis and genome organization in the Tremellales.</title>
        <authorList>
            <person name="Cuomo C."/>
            <person name="Litvintseva A."/>
            <person name="Heitman J."/>
            <person name="Chen Y."/>
            <person name="Sun S."/>
            <person name="Springer D."/>
            <person name="Dromer F."/>
            <person name="Young S."/>
            <person name="Zeng Q."/>
            <person name="Chapman S."/>
            <person name="Gujja S."/>
            <person name="Saif S."/>
            <person name="Birren B."/>
        </authorList>
    </citation>
    <scope>NUCLEOTIDE SEQUENCE [LARGE SCALE GENOMIC DNA]</scope>
    <source>
        <strain evidence="3 4">CBS 6039</strain>
    </source>
</reference>
<dbReference type="InterPro" id="IPR013889">
    <property type="entry name" value="Karyogamy_KAR9"/>
</dbReference>
<gene>
    <name evidence="3" type="ORF">L202_05421</name>
</gene>
<evidence type="ECO:0000256" key="1">
    <source>
        <dbReference type="SAM" id="MobiDB-lite"/>
    </source>
</evidence>
<name>A0A1E3HN01_9TREE</name>
<feature type="compositionally biased region" description="Polar residues" evidence="1">
    <location>
        <begin position="480"/>
        <end position="502"/>
    </location>
</feature>
<dbReference type="GO" id="GO:0043332">
    <property type="term" value="C:mating projection tip"/>
    <property type="evidence" value="ECO:0007669"/>
    <property type="project" value="TreeGrafter"/>
</dbReference>
<dbReference type="GeneID" id="30156730"/>
<feature type="compositionally biased region" description="Polar residues" evidence="1">
    <location>
        <begin position="510"/>
        <end position="524"/>
    </location>
</feature>
<feature type="compositionally biased region" description="Basic and acidic residues" evidence="1">
    <location>
        <begin position="45"/>
        <end position="59"/>
    </location>
</feature>
<feature type="compositionally biased region" description="Low complexity" evidence="1">
    <location>
        <begin position="353"/>
        <end position="385"/>
    </location>
</feature>
<accession>A0A1E3HN01</accession>
<dbReference type="GO" id="GO:0008017">
    <property type="term" value="F:microtubule binding"/>
    <property type="evidence" value="ECO:0007669"/>
    <property type="project" value="InterPro"/>
</dbReference>
<evidence type="ECO:0000259" key="2">
    <source>
        <dbReference type="PROSITE" id="PS51460"/>
    </source>
</evidence>
<evidence type="ECO:0000313" key="4">
    <source>
        <dbReference type="Proteomes" id="UP000094065"/>
    </source>
</evidence>
<dbReference type="RefSeq" id="XP_018992195.1">
    <property type="nucleotide sequence ID" value="XM_019139704.1"/>
</dbReference>
<dbReference type="EMBL" id="AWGJ01000008">
    <property type="protein sequence ID" value="ODN76821.1"/>
    <property type="molecule type" value="Genomic_DNA"/>
</dbReference>
<dbReference type="STRING" id="1295533.A0A1E3HN01"/>
<dbReference type="OrthoDB" id="5559380at2759"/>
<sequence>MSAQGSPQQDHSQLAELVQNLDVEYGATPGNHLTLPAASATLQRDQVDNHSLSEDDAPRESGVAETAQDAKSQSLNDVDLTKQIHDLMQRVAALLDKIFQLQELRHTSSIPSSQLEHVLEALASSASEISTSVGQVQEAAASYTQQCTDADKAKCLEDGLEELDEAWTKAQNRYNGFKMDVKEDLWLSEFEASAEQVEGLMSPLSKSLLDCQEYLERFSRASGPIPEKSEFEEQLSVEGLKNLAKDHRSLLKTYMSSTNRTLKRLDKDITEKKITNGAALRRFNDISQRWIVLQSHLHKLDDRIEKVLDQITSDNLYNRHQDSGPDGMETLRDDLDEVLARAPAGRNERRTPRSSMSSNMSSSSARSANSRLSPGPLPSSSARPPLGRRRSSVFSNSSVATAHTTSQDRPRWNGSTIVDSSPPSVATPTVSRMRPSPGPVAGGIHFPSDKGNRITSPTPSNTSMASRGSRRLSRLPVYTPRSSNGLMSPQSEASHFSGSSAHITRPSLPGSLSTSQLLTPNKGQSHLERAGMGLKTPEPGRGVGPGGSGRPAGTFSALQPRTSSGVSTPTRARRESGVGAGSQTAPVPRFVLGRPPPSSFNSPTPTPRIPTRPASRQSAMSYAPSVSHDLSTLRPFRPSPFDLLDQSVQALLTQEAFTMEQGFFVSRVDEALKRGQRLRDGEEWKGEYVFGAGNKGCSVRRMELPGRGKDGAKRVKVLCRVGGRWVDLVEVLKERKEIVEFME</sequence>
<organism evidence="3 4">
    <name type="scientific">Cryptococcus amylolentus CBS 6039</name>
    <dbReference type="NCBI Taxonomy" id="1295533"/>
    <lineage>
        <taxon>Eukaryota</taxon>
        <taxon>Fungi</taxon>
        <taxon>Dikarya</taxon>
        <taxon>Basidiomycota</taxon>
        <taxon>Agaricomycotina</taxon>
        <taxon>Tremellomycetes</taxon>
        <taxon>Tremellales</taxon>
        <taxon>Cryptococcaceae</taxon>
        <taxon>Cryptococcus</taxon>
    </lineage>
</organism>
<dbReference type="GO" id="GO:0051293">
    <property type="term" value="P:establishment of spindle localization"/>
    <property type="evidence" value="ECO:0007669"/>
    <property type="project" value="TreeGrafter"/>
</dbReference>
<evidence type="ECO:0000313" key="3">
    <source>
        <dbReference type="EMBL" id="ODN76821.1"/>
    </source>
</evidence>
<feature type="compositionally biased region" description="Pro residues" evidence="1">
    <location>
        <begin position="594"/>
        <end position="610"/>
    </location>
</feature>
<dbReference type="AlphaFoldDB" id="A0A1E3HN01"/>
<dbReference type="GO" id="GO:0005816">
    <property type="term" value="C:spindle pole body"/>
    <property type="evidence" value="ECO:0007669"/>
    <property type="project" value="TreeGrafter"/>
</dbReference>
<feature type="compositionally biased region" description="Gly residues" evidence="1">
    <location>
        <begin position="541"/>
        <end position="550"/>
    </location>
</feature>
<feature type="compositionally biased region" description="Polar residues" evidence="1">
    <location>
        <begin position="453"/>
        <end position="466"/>
    </location>
</feature>
<dbReference type="InterPro" id="IPR003108">
    <property type="entry name" value="GAR_dom"/>
</dbReference>
<feature type="compositionally biased region" description="Low complexity" evidence="1">
    <location>
        <begin position="420"/>
        <end position="431"/>
    </location>
</feature>
<comment type="caution">
    <text evidence="3">The sequence shown here is derived from an EMBL/GenBank/DDBJ whole genome shotgun (WGS) entry which is preliminary data.</text>
</comment>
<dbReference type="GO" id="GO:0005938">
    <property type="term" value="C:cell cortex"/>
    <property type="evidence" value="ECO:0007669"/>
    <property type="project" value="TreeGrafter"/>
</dbReference>
<dbReference type="PANTHER" id="PTHR37271">
    <property type="entry name" value="KARYOGAMY PROTEIN KAR9"/>
    <property type="match status" value="1"/>
</dbReference>
<protein>
    <recommendedName>
        <fullName evidence="2">GAR domain-containing protein</fullName>
    </recommendedName>
</protein>
<keyword evidence="4" id="KW-1185">Reference proteome</keyword>
<dbReference type="Proteomes" id="UP000094065">
    <property type="component" value="Unassembled WGS sequence"/>
</dbReference>
<feature type="compositionally biased region" description="Polar residues" evidence="1">
    <location>
        <begin position="556"/>
        <end position="570"/>
    </location>
</feature>
<dbReference type="GO" id="GO:0030473">
    <property type="term" value="P:nuclear migration along microtubule"/>
    <property type="evidence" value="ECO:0007669"/>
    <property type="project" value="TreeGrafter"/>
</dbReference>
<feature type="region of interest" description="Disordered" evidence="1">
    <location>
        <begin position="340"/>
        <end position="631"/>
    </location>
</feature>
<feature type="region of interest" description="Disordered" evidence="1">
    <location>
        <begin position="26"/>
        <end position="73"/>
    </location>
</feature>
<dbReference type="PANTHER" id="PTHR37271:SF1">
    <property type="entry name" value="KARYOGAMY PROTEIN KAR9"/>
    <property type="match status" value="1"/>
</dbReference>
<proteinExistence type="predicted"/>